<feature type="region of interest" description="Disordered" evidence="2">
    <location>
        <begin position="279"/>
        <end position="304"/>
    </location>
</feature>
<dbReference type="SMART" id="SM00028">
    <property type="entry name" value="TPR"/>
    <property type="match status" value="2"/>
</dbReference>
<dbReference type="Pfam" id="PF08241">
    <property type="entry name" value="Methyltransf_11"/>
    <property type="match status" value="1"/>
</dbReference>
<gene>
    <name evidence="5" type="ORF">GTHE00462_LOCUS9785</name>
</gene>
<dbReference type="Gene3D" id="3.40.50.150">
    <property type="entry name" value="Vaccinia Virus protein VP39"/>
    <property type="match status" value="1"/>
</dbReference>
<reference evidence="5" key="1">
    <citation type="submission" date="2021-01" db="EMBL/GenBank/DDBJ databases">
        <authorList>
            <person name="Corre E."/>
            <person name="Pelletier E."/>
            <person name="Niang G."/>
            <person name="Scheremetjew M."/>
            <person name="Finn R."/>
            <person name="Kale V."/>
            <person name="Holt S."/>
            <person name="Cochrane G."/>
            <person name="Meng A."/>
            <person name="Brown T."/>
            <person name="Cohen L."/>
        </authorList>
    </citation>
    <scope>NUCLEOTIDE SEQUENCE</scope>
    <source>
        <strain evidence="5">CCMP 2712</strain>
    </source>
</reference>
<name>A0A7S4K5I0_GUITH</name>
<dbReference type="SUPFAM" id="SSF48452">
    <property type="entry name" value="TPR-like"/>
    <property type="match status" value="1"/>
</dbReference>
<feature type="compositionally biased region" description="Polar residues" evidence="2">
    <location>
        <begin position="290"/>
        <end position="301"/>
    </location>
</feature>
<dbReference type="CDD" id="cd02440">
    <property type="entry name" value="AdoMet_MTases"/>
    <property type="match status" value="1"/>
</dbReference>
<dbReference type="InterPro" id="IPR029063">
    <property type="entry name" value="SAM-dependent_MTases_sf"/>
</dbReference>
<dbReference type="SUPFAM" id="SSF53335">
    <property type="entry name" value="S-adenosyl-L-methionine-dependent methyltransferases"/>
    <property type="match status" value="1"/>
</dbReference>
<feature type="compositionally biased region" description="Basic and acidic residues" evidence="2">
    <location>
        <begin position="279"/>
        <end position="289"/>
    </location>
</feature>
<feature type="transmembrane region" description="Helical" evidence="3">
    <location>
        <begin position="34"/>
        <end position="56"/>
    </location>
</feature>
<accession>A0A7S4K5I0</accession>
<evidence type="ECO:0000259" key="4">
    <source>
        <dbReference type="Pfam" id="PF08241"/>
    </source>
</evidence>
<keyword evidence="3" id="KW-0812">Transmembrane</keyword>
<evidence type="ECO:0000256" key="1">
    <source>
        <dbReference type="PROSITE-ProRule" id="PRU00339"/>
    </source>
</evidence>
<keyword evidence="3" id="KW-0472">Membrane</keyword>
<sequence length="550" mass="62120">MSLALTWSMSLGLTCSFMLVVYHSHFLLHLGPGMTLLLMLCFLASVTLLLLLNLWFMAGQPYVLEFIAYFEPSSRAMEWLHEKLFGISKTRLANAYRVSSHKGSRDADSKKYVQLVVPRRTCPYPLSLGGLVHFLFFNAEDPFDPEQAIVQIMRSIMFLSLIVLVVQTSVVGRIFHSKAIYENAIAYQNHGDIDQAIQQYITLIKQDPSFNPHVLAVHQSYLFLQHRWAAAAYLVAATFHVNGDLRNAAKYYKQVLDDAPDFVLASHMLQSVQRWQIDHDAQHSHRPQQEDISSSRAQSVSDEVEPSKEYVKTAFNAYAKFYEPSMKLLAYRAHVMLVSALVAVHESRKEHDSNFLPTAINALDLGCGTGLLADALEKTELQFQNLTCIDISQEMLKRARSKPTYTQFIEGDIASSLRSLQQQTYDLVVAADVLPYLARLDDIMERAHKALVPGGIFTFTVEALEAHLPLPYASSRSDDHVEIDAGDPLDQEIHTKGWAILSNGRVAHERAYVDRLARKFKFLVEAVGDGPIRWQRGNQVEGHVFVLKKV</sequence>
<feature type="domain" description="Methyltransferase type 11" evidence="4">
    <location>
        <begin position="363"/>
        <end position="458"/>
    </location>
</feature>
<dbReference type="GO" id="GO:0008757">
    <property type="term" value="F:S-adenosylmethionine-dependent methyltransferase activity"/>
    <property type="evidence" value="ECO:0007669"/>
    <property type="project" value="InterPro"/>
</dbReference>
<evidence type="ECO:0000313" key="5">
    <source>
        <dbReference type="EMBL" id="CAE2284658.1"/>
    </source>
</evidence>
<feature type="repeat" description="TPR" evidence="1">
    <location>
        <begin position="177"/>
        <end position="210"/>
    </location>
</feature>
<protein>
    <recommendedName>
        <fullName evidence="4">Methyltransferase type 11 domain-containing protein</fullName>
    </recommendedName>
</protein>
<dbReference type="InterPro" id="IPR013216">
    <property type="entry name" value="Methyltransf_11"/>
</dbReference>
<evidence type="ECO:0000256" key="3">
    <source>
        <dbReference type="SAM" id="Phobius"/>
    </source>
</evidence>
<dbReference type="AlphaFoldDB" id="A0A7S4K5I0"/>
<dbReference type="InterPro" id="IPR011990">
    <property type="entry name" value="TPR-like_helical_dom_sf"/>
</dbReference>
<proteinExistence type="predicted"/>
<organism evidence="5">
    <name type="scientific">Guillardia theta</name>
    <name type="common">Cryptophyte</name>
    <name type="synonym">Cryptomonas phi</name>
    <dbReference type="NCBI Taxonomy" id="55529"/>
    <lineage>
        <taxon>Eukaryota</taxon>
        <taxon>Cryptophyceae</taxon>
        <taxon>Pyrenomonadales</taxon>
        <taxon>Geminigeraceae</taxon>
        <taxon>Guillardia</taxon>
    </lineage>
</organism>
<dbReference type="PANTHER" id="PTHR43861">
    <property type="entry name" value="TRANS-ACONITATE 2-METHYLTRANSFERASE-RELATED"/>
    <property type="match status" value="1"/>
</dbReference>
<dbReference type="PROSITE" id="PS50005">
    <property type="entry name" value="TPR"/>
    <property type="match status" value="1"/>
</dbReference>
<dbReference type="EMBL" id="HBKN01012584">
    <property type="protein sequence ID" value="CAE2284658.1"/>
    <property type="molecule type" value="Transcribed_RNA"/>
</dbReference>
<keyword evidence="1" id="KW-0802">TPR repeat</keyword>
<keyword evidence="3" id="KW-1133">Transmembrane helix</keyword>
<dbReference type="Gene3D" id="1.25.40.10">
    <property type="entry name" value="Tetratricopeptide repeat domain"/>
    <property type="match status" value="1"/>
</dbReference>
<evidence type="ECO:0000256" key="2">
    <source>
        <dbReference type="SAM" id="MobiDB-lite"/>
    </source>
</evidence>
<dbReference type="InterPro" id="IPR019734">
    <property type="entry name" value="TPR_rpt"/>
</dbReference>